<feature type="region of interest" description="Disordered" evidence="1">
    <location>
        <begin position="688"/>
        <end position="714"/>
    </location>
</feature>
<dbReference type="PANTHER" id="PTHR45979:SF30">
    <property type="entry name" value="NUCLEOTIDYLTRANSFERASE"/>
    <property type="match status" value="1"/>
</dbReference>
<reference evidence="4" key="1">
    <citation type="journal article" date="2023" name="Plant J.">
        <title>Genome sequences and population genomics provide insights into the demographic history, inbreeding, and mutation load of two 'living fossil' tree species of Dipteronia.</title>
        <authorList>
            <person name="Feng Y."/>
            <person name="Comes H.P."/>
            <person name="Chen J."/>
            <person name="Zhu S."/>
            <person name="Lu R."/>
            <person name="Zhang X."/>
            <person name="Li P."/>
            <person name="Qiu J."/>
            <person name="Olsen K.M."/>
            <person name="Qiu Y."/>
        </authorList>
    </citation>
    <scope>NUCLEOTIDE SEQUENCE</scope>
    <source>
        <strain evidence="4">NBL</strain>
    </source>
</reference>
<dbReference type="InterPro" id="IPR058921">
    <property type="entry name" value="PAP/OAS1-rel"/>
</dbReference>
<dbReference type="AlphaFoldDB" id="A0AAE0E8Y1"/>
<feature type="compositionally biased region" description="Basic and acidic residues" evidence="1">
    <location>
        <begin position="695"/>
        <end position="714"/>
    </location>
</feature>
<evidence type="ECO:0000259" key="2">
    <source>
        <dbReference type="Pfam" id="PF22600"/>
    </source>
</evidence>
<accession>A0AAE0E8Y1</accession>
<dbReference type="PANTHER" id="PTHR45979">
    <property type="entry name" value="PAP/OAS1 SUBSTRATE-BINDING DOMAIN SUPERFAMILY"/>
    <property type="match status" value="1"/>
</dbReference>
<dbReference type="Pfam" id="PF22600">
    <property type="entry name" value="MTPAP-like_central"/>
    <property type="match status" value="1"/>
</dbReference>
<dbReference type="SUPFAM" id="SSF81631">
    <property type="entry name" value="PAP/OAS1 substrate-binding domain"/>
    <property type="match status" value="1"/>
</dbReference>
<evidence type="ECO:0000259" key="3">
    <source>
        <dbReference type="Pfam" id="PF26180"/>
    </source>
</evidence>
<dbReference type="InterPro" id="IPR054708">
    <property type="entry name" value="MTPAP-like_central"/>
</dbReference>
<protein>
    <recommendedName>
        <fullName evidence="6">Polymerase nucleotidyl transferase domain-containing protein</fullName>
    </recommendedName>
</protein>
<feature type="compositionally biased region" description="Basic residues" evidence="1">
    <location>
        <begin position="543"/>
        <end position="553"/>
    </location>
</feature>
<gene>
    <name evidence="4" type="ORF">Dsin_012932</name>
</gene>
<evidence type="ECO:0000313" key="5">
    <source>
        <dbReference type="Proteomes" id="UP001281410"/>
    </source>
</evidence>
<dbReference type="Gene3D" id="1.10.1410.10">
    <property type="match status" value="1"/>
</dbReference>
<dbReference type="EMBL" id="JANJYJ010000004">
    <property type="protein sequence ID" value="KAK3218962.1"/>
    <property type="molecule type" value="Genomic_DNA"/>
</dbReference>
<dbReference type="InterPro" id="IPR058920">
    <property type="entry name" value="PAP-OAS1-bd-rel"/>
</dbReference>
<dbReference type="CDD" id="cd05402">
    <property type="entry name" value="NT_PAP_TUTase"/>
    <property type="match status" value="1"/>
</dbReference>
<feature type="region of interest" description="Disordered" evidence="1">
    <location>
        <begin position="537"/>
        <end position="575"/>
    </location>
</feature>
<evidence type="ECO:0000313" key="4">
    <source>
        <dbReference type="EMBL" id="KAK3218962.1"/>
    </source>
</evidence>
<feature type="compositionally biased region" description="Polar residues" evidence="1">
    <location>
        <begin position="451"/>
        <end position="468"/>
    </location>
</feature>
<feature type="compositionally biased region" description="Polar residues" evidence="1">
    <location>
        <begin position="474"/>
        <end position="511"/>
    </location>
</feature>
<proteinExistence type="predicted"/>
<dbReference type="InterPro" id="IPR043519">
    <property type="entry name" value="NT_sf"/>
</dbReference>
<dbReference type="Gene3D" id="3.30.460.10">
    <property type="entry name" value="Beta Polymerase, domain 2"/>
    <property type="match status" value="1"/>
</dbReference>
<feature type="region of interest" description="Disordered" evidence="1">
    <location>
        <begin position="424"/>
        <end position="516"/>
    </location>
</feature>
<sequence length="714" mass="79719">MDGHEGQAQPSGFYFNGLLPNEADSSTRVLDRGRWSQAEKRVEELIARIQPNKLSEIQRNAIESYMRRLITKCFPCQVHAYGSVPLQTYLPDGDIDLTAFSKNKDLTAFSKNQVLTAFSKNQVLTSFSKNQDLKWASILKEVLDNEKERENAEFCVKDAEIIHAKVQIVKCIVENIAVDISFNQLGGLCALCFLEEVDNLINKNHLFKRSILLIKAWCYYESCILGAQHSFISTYALETLVLYIFHAFDNSLVGPLEVLYRFLEFFSKFDWDNFYVSLWGPVPRSSIPDTAVVVPPRRDGGELLLSKSVYECIAAYTVLPLGQGNLNFKPKHFNIIDPLLRNNNLGISVSEDSFYRIRRAFSDGAQQLAKLLDCPEEHLIAEVDRFFRNTWDRFGKGGHPDTPSPEIDGSYSFRNNVSNASFEVKENSTGSDSNVGVKCAPHAPHGVPSQHGGQSLTQISRTGNVSHVSRTESQKVFTNTTSSASSDQNKGLQNISSYEKSQTNIGSSSRSDSLRNEEHVRNLNGRQHSCPELMDVSAEVPSRRRSNIRRGNRGRIGQRNSNPRVSDNHTARFPTEDCLTSGQRQFHQSNAGANSHGASNSYFGGSGLGSMACRPYPNPASYMYPFPVNPSRVSHSEIAVPPPVLHGQDPNLGYVYPVIALLHDPNLVYGHRAEQLGYGYPAEHFSGVDVESHDEDPSSVHDHRVHDSEFPSPD</sequence>
<feature type="compositionally biased region" description="Polar residues" evidence="1">
    <location>
        <begin position="424"/>
        <end position="434"/>
    </location>
</feature>
<dbReference type="Proteomes" id="UP001281410">
    <property type="component" value="Unassembled WGS sequence"/>
</dbReference>
<dbReference type="SUPFAM" id="SSF81301">
    <property type="entry name" value="Nucleotidyltransferase"/>
    <property type="match status" value="1"/>
</dbReference>
<organism evidence="4 5">
    <name type="scientific">Dipteronia sinensis</name>
    <dbReference type="NCBI Taxonomy" id="43782"/>
    <lineage>
        <taxon>Eukaryota</taxon>
        <taxon>Viridiplantae</taxon>
        <taxon>Streptophyta</taxon>
        <taxon>Embryophyta</taxon>
        <taxon>Tracheophyta</taxon>
        <taxon>Spermatophyta</taxon>
        <taxon>Magnoliopsida</taxon>
        <taxon>eudicotyledons</taxon>
        <taxon>Gunneridae</taxon>
        <taxon>Pentapetalae</taxon>
        <taxon>rosids</taxon>
        <taxon>malvids</taxon>
        <taxon>Sapindales</taxon>
        <taxon>Sapindaceae</taxon>
        <taxon>Hippocastanoideae</taxon>
        <taxon>Acereae</taxon>
        <taxon>Dipteronia</taxon>
    </lineage>
</organism>
<dbReference type="Pfam" id="PF26180">
    <property type="entry name" value="PAP-OAS1"/>
    <property type="match status" value="1"/>
</dbReference>
<name>A0AAE0E8Y1_9ROSI</name>
<evidence type="ECO:0000256" key="1">
    <source>
        <dbReference type="SAM" id="MobiDB-lite"/>
    </source>
</evidence>
<feature type="domain" description="Poly(A) RNA polymerase mitochondrial-like central palm" evidence="2">
    <location>
        <begin position="40"/>
        <end position="188"/>
    </location>
</feature>
<evidence type="ECO:0008006" key="6">
    <source>
        <dbReference type="Google" id="ProtNLM"/>
    </source>
</evidence>
<feature type="domain" description="PAP/OAS1 substrate-binding-related" evidence="3">
    <location>
        <begin position="201"/>
        <end position="391"/>
    </location>
</feature>
<comment type="caution">
    <text evidence="4">The sequence shown here is derived from an EMBL/GenBank/DDBJ whole genome shotgun (WGS) entry which is preliminary data.</text>
</comment>
<keyword evidence="5" id="KW-1185">Reference proteome</keyword>